<sequence>MAIIKGNVRQTSSVTRVAEGTENYMRMLRDGTVGIADLIALWSLEGRVFTVSAGAATTGATFAAGALDTKEFDLHIAIPASVVVIPLSWQITFDAYGATGIVECCLQYGTGSVVGTATGDVPSSSNANAGVASVCTCNVASATGTSALTTVVEEIWHDGLQAGITRASGGAAISPCKFKFNAKDDGVLHIIGPSQQIVGFTAANVGTGFFQFKYAELPVSSVE</sequence>
<dbReference type="EMBL" id="MT144955">
    <property type="protein sequence ID" value="QJI01841.1"/>
    <property type="molecule type" value="Genomic_DNA"/>
</dbReference>
<evidence type="ECO:0008006" key="2">
    <source>
        <dbReference type="Google" id="ProtNLM"/>
    </source>
</evidence>
<accession>A0A6M3XV18</accession>
<evidence type="ECO:0000313" key="1">
    <source>
        <dbReference type="EMBL" id="QJI01841.1"/>
    </source>
</evidence>
<name>A0A6M3XV18_9ZZZZ</name>
<reference evidence="1" key="1">
    <citation type="submission" date="2020-03" db="EMBL/GenBank/DDBJ databases">
        <title>The deep terrestrial virosphere.</title>
        <authorList>
            <person name="Holmfeldt K."/>
            <person name="Nilsson E."/>
            <person name="Simone D."/>
            <person name="Lopez-Fernandez M."/>
            <person name="Wu X."/>
            <person name="de Brujin I."/>
            <person name="Lundin D."/>
            <person name="Andersson A."/>
            <person name="Bertilsson S."/>
            <person name="Dopson M."/>
        </authorList>
    </citation>
    <scope>NUCLEOTIDE SEQUENCE</scope>
    <source>
        <strain evidence="1">TM448B02816</strain>
    </source>
</reference>
<dbReference type="AlphaFoldDB" id="A0A6M3XV18"/>
<proteinExistence type="predicted"/>
<protein>
    <recommendedName>
        <fullName evidence="2">Tail protein</fullName>
    </recommendedName>
</protein>
<gene>
    <name evidence="1" type="ORF">TM448B02816_0003</name>
</gene>
<organism evidence="1">
    <name type="scientific">viral metagenome</name>
    <dbReference type="NCBI Taxonomy" id="1070528"/>
    <lineage>
        <taxon>unclassified sequences</taxon>
        <taxon>metagenomes</taxon>
        <taxon>organismal metagenomes</taxon>
    </lineage>
</organism>